<dbReference type="OrthoDB" id="1750221at2759"/>
<dbReference type="Proteomes" id="UP000701853">
    <property type="component" value="Chromosome 6"/>
</dbReference>
<keyword evidence="3" id="KW-1185">Reference proteome</keyword>
<gene>
    <name evidence="2" type="ORF">CXB51_013830</name>
</gene>
<proteinExistence type="predicted"/>
<dbReference type="AlphaFoldDB" id="A0A8J5YX37"/>
<evidence type="ECO:0000313" key="2">
    <source>
        <dbReference type="EMBL" id="KAG8490633.1"/>
    </source>
</evidence>
<name>A0A8J5YX37_9ROSI</name>
<accession>A0A8J5YX37</accession>
<dbReference type="InterPro" id="IPR036691">
    <property type="entry name" value="Endo/exonu/phosph_ase_sf"/>
</dbReference>
<dbReference type="PANTHER" id="PTHR35218:SF9">
    <property type="entry name" value="ENDONUCLEASE_EXONUCLEASE_PHOSPHATASE DOMAIN-CONTAINING PROTEIN"/>
    <property type="match status" value="1"/>
</dbReference>
<dbReference type="PANTHER" id="PTHR35218">
    <property type="entry name" value="RNASE H DOMAIN-CONTAINING PROTEIN"/>
    <property type="match status" value="1"/>
</dbReference>
<protein>
    <recommendedName>
        <fullName evidence="1">Endonuclease/exonuclease/phosphatase domain-containing protein</fullName>
    </recommendedName>
</protein>
<reference evidence="2 3" key="1">
    <citation type="journal article" date="2021" name="bioRxiv">
        <title>The Gossypium anomalum genome as a resource for cotton improvement and evolutionary analysis of hybrid incompatibility.</title>
        <authorList>
            <person name="Grover C.E."/>
            <person name="Yuan D."/>
            <person name="Arick M.A."/>
            <person name="Miller E.R."/>
            <person name="Hu G."/>
            <person name="Peterson D.G."/>
            <person name="Wendel J.F."/>
            <person name="Udall J.A."/>
        </authorList>
    </citation>
    <scope>NUCLEOTIDE SEQUENCE [LARGE SCALE GENOMIC DNA]</scope>
    <source>
        <strain evidence="2">JFW-Udall</strain>
        <tissue evidence="2">Leaf</tissue>
    </source>
</reference>
<dbReference type="Pfam" id="PF03372">
    <property type="entry name" value="Exo_endo_phos"/>
    <property type="match status" value="1"/>
</dbReference>
<dbReference type="Gene3D" id="3.60.10.10">
    <property type="entry name" value="Endonuclease/exonuclease/phosphatase"/>
    <property type="match status" value="1"/>
</dbReference>
<dbReference type="EMBL" id="JAHUZN010000006">
    <property type="protein sequence ID" value="KAG8490633.1"/>
    <property type="molecule type" value="Genomic_DNA"/>
</dbReference>
<evidence type="ECO:0000313" key="3">
    <source>
        <dbReference type="Proteomes" id="UP000701853"/>
    </source>
</evidence>
<comment type="caution">
    <text evidence="2">The sequence shown here is derived from an EMBL/GenBank/DDBJ whole genome shotgun (WGS) entry which is preliminary data.</text>
</comment>
<organism evidence="2 3">
    <name type="scientific">Gossypium anomalum</name>
    <dbReference type="NCBI Taxonomy" id="47600"/>
    <lineage>
        <taxon>Eukaryota</taxon>
        <taxon>Viridiplantae</taxon>
        <taxon>Streptophyta</taxon>
        <taxon>Embryophyta</taxon>
        <taxon>Tracheophyta</taxon>
        <taxon>Spermatophyta</taxon>
        <taxon>Magnoliopsida</taxon>
        <taxon>eudicotyledons</taxon>
        <taxon>Gunneridae</taxon>
        <taxon>Pentapetalae</taxon>
        <taxon>rosids</taxon>
        <taxon>malvids</taxon>
        <taxon>Malvales</taxon>
        <taxon>Malvaceae</taxon>
        <taxon>Malvoideae</taxon>
        <taxon>Gossypium</taxon>
    </lineage>
</organism>
<evidence type="ECO:0000259" key="1">
    <source>
        <dbReference type="Pfam" id="PF03372"/>
    </source>
</evidence>
<sequence>MMEVIRKFCGYKYGIDVCAGGSKGGLSLGWKEGVDIRLRGYSKSHIDIEVMENSEEECWRFTGFYGSPIEQKRKESWNLLRQLKGNNQLPWLVMGDFNEILFSFGKRGGRLREERQMVAFREALEDCELNDLGFSAQWYTWERGRLPSNNIRERLDMGDAFGYGLFGRL</sequence>
<dbReference type="SUPFAM" id="SSF56219">
    <property type="entry name" value="DNase I-like"/>
    <property type="match status" value="1"/>
</dbReference>
<feature type="domain" description="Endonuclease/exonuclease/phosphatase" evidence="1">
    <location>
        <begin position="19"/>
        <end position="156"/>
    </location>
</feature>
<dbReference type="InterPro" id="IPR005135">
    <property type="entry name" value="Endo/exonuclease/phosphatase"/>
</dbReference>
<dbReference type="GO" id="GO:0003824">
    <property type="term" value="F:catalytic activity"/>
    <property type="evidence" value="ECO:0007669"/>
    <property type="project" value="InterPro"/>
</dbReference>